<dbReference type="PIRSF" id="PIRSF002741">
    <property type="entry name" value="MppA"/>
    <property type="match status" value="1"/>
</dbReference>
<dbReference type="RefSeq" id="WP_379573186.1">
    <property type="nucleotide sequence ID" value="NZ_JBHUFV010000024.1"/>
</dbReference>
<feature type="domain" description="Solute-binding protein family 5" evidence="5">
    <location>
        <begin position="67"/>
        <end position="426"/>
    </location>
</feature>
<evidence type="ECO:0000256" key="3">
    <source>
        <dbReference type="ARBA" id="ARBA00022729"/>
    </source>
</evidence>
<dbReference type="CDD" id="cd00995">
    <property type="entry name" value="PBP2_NikA_DppA_OppA_like"/>
    <property type="match status" value="1"/>
</dbReference>
<evidence type="ECO:0000256" key="4">
    <source>
        <dbReference type="SAM" id="SignalP"/>
    </source>
</evidence>
<evidence type="ECO:0000256" key="2">
    <source>
        <dbReference type="ARBA" id="ARBA00022448"/>
    </source>
</evidence>
<dbReference type="InterPro" id="IPR039424">
    <property type="entry name" value="SBP_5"/>
</dbReference>
<reference evidence="7" key="1">
    <citation type="journal article" date="2019" name="Int. J. Syst. Evol. Microbiol.">
        <title>The Global Catalogue of Microorganisms (GCM) 10K type strain sequencing project: providing services to taxonomists for standard genome sequencing and annotation.</title>
        <authorList>
            <consortium name="The Broad Institute Genomics Platform"/>
            <consortium name="The Broad Institute Genome Sequencing Center for Infectious Disease"/>
            <person name="Wu L."/>
            <person name="Ma J."/>
        </authorList>
    </citation>
    <scope>NUCLEOTIDE SEQUENCE [LARGE SCALE GENOMIC DNA]</scope>
    <source>
        <strain evidence="7">ICMP 6774ER</strain>
    </source>
</reference>
<comment type="similarity">
    <text evidence="1">Belongs to the bacterial solute-binding protein 5 family.</text>
</comment>
<dbReference type="InterPro" id="IPR000914">
    <property type="entry name" value="SBP_5_dom"/>
</dbReference>
<comment type="caution">
    <text evidence="6">The sequence shown here is derived from an EMBL/GenBank/DDBJ whole genome shotgun (WGS) entry which is preliminary data.</text>
</comment>
<dbReference type="EMBL" id="JBHUFV010000024">
    <property type="protein sequence ID" value="MFD1933141.1"/>
    <property type="molecule type" value="Genomic_DNA"/>
</dbReference>
<dbReference type="Proteomes" id="UP001597368">
    <property type="component" value="Unassembled WGS sequence"/>
</dbReference>
<accession>A0ABW4SV86</accession>
<keyword evidence="2" id="KW-0813">Transport</keyword>
<dbReference type="InterPro" id="IPR030678">
    <property type="entry name" value="Peptide/Ni-bd"/>
</dbReference>
<keyword evidence="7" id="KW-1185">Reference proteome</keyword>
<dbReference type="Gene3D" id="3.10.105.10">
    <property type="entry name" value="Dipeptide-binding Protein, Domain 3"/>
    <property type="match status" value="1"/>
</dbReference>
<organism evidence="6 7">
    <name type="scientific">Nonomuraea mangrovi</name>
    <dbReference type="NCBI Taxonomy" id="2316207"/>
    <lineage>
        <taxon>Bacteria</taxon>
        <taxon>Bacillati</taxon>
        <taxon>Actinomycetota</taxon>
        <taxon>Actinomycetes</taxon>
        <taxon>Streptosporangiales</taxon>
        <taxon>Streptosporangiaceae</taxon>
        <taxon>Nonomuraea</taxon>
    </lineage>
</organism>
<feature type="chain" id="PRO_5047226985" evidence="4">
    <location>
        <begin position="22"/>
        <end position="510"/>
    </location>
</feature>
<evidence type="ECO:0000313" key="6">
    <source>
        <dbReference type="EMBL" id="MFD1933141.1"/>
    </source>
</evidence>
<feature type="signal peptide" evidence="4">
    <location>
        <begin position="1"/>
        <end position="21"/>
    </location>
</feature>
<dbReference type="Pfam" id="PF00496">
    <property type="entry name" value="SBP_bac_5"/>
    <property type="match status" value="1"/>
</dbReference>
<evidence type="ECO:0000259" key="5">
    <source>
        <dbReference type="Pfam" id="PF00496"/>
    </source>
</evidence>
<evidence type="ECO:0000256" key="1">
    <source>
        <dbReference type="ARBA" id="ARBA00005695"/>
    </source>
</evidence>
<protein>
    <submittedName>
        <fullName evidence="6">ABC transporter substrate-binding protein</fullName>
    </submittedName>
</protein>
<dbReference type="PANTHER" id="PTHR30290">
    <property type="entry name" value="PERIPLASMIC BINDING COMPONENT OF ABC TRANSPORTER"/>
    <property type="match status" value="1"/>
</dbReference>
<keyword evidence="3 4" id="KW-0732">Signal</keyword>
<proteinExistence type="inferred from homology"/>
<dbReference type="Gene3D" id="3.40.190.10">
    <property type="entry name" value="Periplasmic binding protein-like II"/>
    <property type="match status" value="1"/>
</dbReference>
<dbReference type="PROSITE" id="PS51257">
    <property type="entry name" value="PROKAR_LIPOPROTEIN"/>
    <property type="match status" value="1"/>
</dbReference>
<sequence>MARIAALVALLLLTGCATTQAAAPKDTLVWATSLPVHTFDIAHGFDTSTLAQFSVLDTPVTLDGNGQVVPSLAESWKETKPGVYDFQLRKGVRFSDGTLLTADDVAFSLRRHLDPNVASEAASYVVHVKSVEATGENSVRVTLRQPTAAFLAVSALAWQVVPRKLAEAHPKDLGSPQVGTLGTGPYKVAKFSLTDGVTLVRNDQYWGPKPELARIEIRTINDPEALRLAIKQGSVDATSDVPIRDARKWTGIPGVATGFYPANSIFFLSFDVTDGPLKDVHVRRAIAHAIDKDALVRLGTGGHGSAAAALLTAPQLKTLYGDKGSPLTRTYPHDIGKAKAELALSPYPDGFAMTIPFTPNSEDALTMQAIISDLAKIGIRITVESMPADAYRARLMSHDRAGMQLHRLVYGTPDPGEVLPDLLSQASAEPQGWNFALYGSAALDAALDRMLTTSGPARIPLVDTILNEVAEQVPYVPLYYFDGAYALNERFTIKVNAWTLDIFSAIRMAG</sequence>
<name>A0ABW4SV86_9ACTN</name>
<dbReference type="PANTHER" id="PTHR30290:SF9">
    <property type="entry name" value="OLIGOPEPTIDE-BINDING PROTEIN APPA"/>
    <property type="match status" value="1"/>
</dbReference>
<gene>
    <name evidence="6" type="ORF">ACFSKW_16830</name>
</gene>
<dbReference type="SUPFAM" id="SSF53850">
    <property type="entry name" value="Periplasmic binding protein-like II"/>
    <property type="match status" value="1"/>
</dbReference>
<evidence type="ECO:0000313" key="7">
    <source>
        <dbReference type="Proteomes" id="UP001597368"/>
    </source>
</evidence>